<keyword evidence="6" id="KW-1185">Reference proteome</keyword>
<name>A0A6A3LY05_9STRA</name>
<proteinExistence type="predicted"/>
<organism evidence="3 5">
    <name type="scientific">Phytophthora rubi</name>
    <dbReference type="NCBI Taxonomy" id="129364"/>
    <lineage>
        <taxon>Eukaryota</taxon>
        <taxon>Sar</taxon>
        <taxon>Stramenopiles</taxon>
        <taxon>Oomycota</taxon>
        <taxon>Peronosporomycetes</taxon>
        <taxon>Peronosporales</taxon>
        <taxon>Peronosporaceae</taxon>
        <taxon>Phytophthora</taxon>
    </lineage>
</organism>
<dbReference type="EMBL" id="QXFV01000870">
    <property type="protein sequence ID" value="KAE9022980.1"/>
    <property type="molecule type" value="Genomic_DNA"/>
</dbReference>
<accession>A0A6A3LY05</accession>
<evidence type="ECO:0000313" key="5">
    <source>
        <dbReference type="Proteomes" id="UP000429607"/>
    </source>
</evidence>
<protein>
    <submittedName>
        <fullName evidence="3">Uncharacterized protein</fullName>
    </submittedName>
</protein>
<dbReference type="Proteomes" id="UP000429607">
    <property type="component" value="Unassembled WGS sequence"/>
</dbReference>
<dbReference type="Proteomes" id="UP000434957">
    <property type="component" value="Unassembled WGS sequence"/>
</dbReference>
<feature type="compositionally biased region" description="Polar residues" evidence="1">
    <location>
        <begin position="51"/>
        <end position="64"/>
    </location>
</feature>
<evidence type="ECO:0000313" key="2">
    <source>
        <dbReference type="EMBL" id="KAE8984007.1"/>
    </source>
</evidence>
<evidence type="ECO:0000313" key="6">
    <source>
        <dbReference type="Proteomes" id="UP000434957"/>
    </source>
</evidence>
<dbReference type="AlphaFoldDB" id="A0A6A3LY05"/>
<evidence type="ECO:0000313" key="4">
    <source>
        <dbReference type="EMBL" id="KAE9329089.1"/>
    </source>
</evidence>
<evidence type="ECO:0000313" key="7">
    <source>
        <dbReference type="Proteomes" id="UP000435112"/>
    </source>
</evidence>
<evidence type="ECO:0000256" key="1">
    <source>
        <dbReference type="SAM" id="MobiDB-lite"/>
    </source>
</evidence>
<feature type="compositionally biased region" description="Low complexity" evidence="1">
    <location>
        <begin position="14"/>
        <end position="31"/>
    </location>
</feature>
<evidence type="ECO:0000313" key="3">
    <source>
        <dbReference type="EMBL" id="KAE9022980.1"/>
    </source>
</evidence>
<reference evidence="5 7" key="1">
    <citation type="submission" date="2018-09" db="EMBL/GenBank/DDBJ databases">
        <title>Genomic investigation of the strawberry pathogen Phytophthora fragariae indicates pathogenicity is determined by transcriptional variation in three key races.</title>
        <authorList>
            <person name="Adams T.M."/>
            <person name="Armitage A.D."/>
            <person name="Sobczyk M.K."/>
            <person name="Bates H.J."/>
            <person name="Dunwell J.M."/>
            <person name="Nellist C.F."/>
            <person name="Harrison R.J."/>
        </authorList>
    </citation>
    <scope>NUCLEOTIDE SEQUENCE [LARGE SCALE GENOMIC DNA]</scope>
    <source>
        <strain evidence="3 5">SCRP249</strain>
        <strain evidence="2 7">SCRP324</strain>
        <strain evidence="4 6">SCRP333</strain>
    </source>
</reference>
<dbReference type="Proteomes" id="UP000435112">
    <property type="component" value="Unassembled WGS sequence"/>
</dbReference>
<dbReference type="EMBL" id="QXFU01002581">
    <property type="protein sequence ID" value="KAE8984007.1"/>
    <property type="molecule type" value="Genomic_DNA"/>
</dbReference>
<feature type="region of interest" description="Disordered" evidence="1">
    <location>
        <begin position="47"/>
        <end position="74"/>
    </location>
</feature>
<sequence length="74" mass="8386">MLQRPAGTLSSACSSLLPRTTSSRETSSTWTKCPVTLRRNLRPRLRREARVSSTAEGRNKSQAVHSYLLYHRGR</sequence>
<feature type="region of interest" description="Disordered" evidence="1">
    <location>
        <begin position="1"/>
        <end position="35"/>
    </location>
</feature>
<dbReference type="EMBL" id="QXFT01001095">
    <property type="protein sequence ID" value="KAE9329089.1"/>
    <property type="molecule type" value="Genomic_DNA"/>
</dbReference>
<gene>
    <name evidence="3" type="ORF">PR001_g13020</name>
    <name evidence="2" type="ORF">PR002_g23086</name>
    <name evidence="4" type="ORF">PR003_g15627</name>
</gene>
<comment type="caution">
    <text evidence="3">The sequence shown here is derived from an EMBL/GenBank/DDBJ whole genome shotgun (WGS) entry which is preliminary data.</text>
</comment>